<comment type="subcellular location">
    <subcellularLocation>
        <location evidence="9">Cytoplasm</location>
    </subcellularLocation>
</comment>
<dbReference type="SUPFAM" id="SSF69065">
    <property type="entry name" value="RNase III domain-like"/>
    <property type="match status" value="1"/>
</dbReference>
<comment type="similarity">
    <text evidence="2">Belongs to the ribonuclease III family.</text>
</comment>
<dbReference type="GO" id="GO:0004525">
    <property type="term" value="F:ribonuclease III activity"/>
    <property type="evidence" value="ECO:0007669"/>
    <property type="project" value="UniProtKB-UniRule"/>
</dbReference>
<keyword evidence="9" id="KW-0699">rRNA-binding</keyword>
<evidence type="ECO:0000256" key="4">
    <source>
        <dbReference type="ARBA" id="ARBA00022664"/>
    </source>
</evidence>
<feature type="active site" evidence="9">
    <location>
        <position position="49"/>
    </location>
</feature>
<dbReference type="PROSITE" id="PS50137">
    <property type="entry name" value="DS_RBD"/>
    <property type="match status" value="1"/>
</dbReference>
<dbReference type="InterPro" id="IPR036389">
    <property type="entry name" value="RNase_III_sf"/>
</dbReference>
<evidence type="ECO:0000313" key="12">
    <source>
        <dbReference type="EMBL" id="PIR88413.1"/>
    </source>
</evidence>
<dbReference type="GO" id="GO:0003725">
    <property type="term" value="F:double-stranded RNA binding"/>
    <property type="evidence" value="ECO:0007669"/>
    <property type="project" value="TreeGrafter"/>
</dbReference>
<evidence type="ECO:0000259" key="10">
    <source>
        <dbReference type="PROSITE" id="PS50137"/>
    </source>
</evidence>
<dbReference type="SUPFAM" id="SSF54768">
    <property type="entry name" value="dsRNA-binding domain-like"/>
    <property type="match status" value="1"/>
</dbReference>
<dbReference type="Pfam" id="PF14622">
    <property type="entry name" value="Ribonucleas_3_3"/>
    <property type="match status" value="1"/>
</dbReference>
<comment type="function">
    <text evidence="9">Digests double-stranded RNA. Involved in the processing of primary rRNA transcript to yield the immediate precursors to the large and small rRNAs (23S and 16S). Processes some mRNAs, and tRNAs when they are encoded in the rRNA operon. Processes pre-crRNA and tracrRNA of type II CRISPR loci if present in the organism.</text>
</comment>
<keyword evidence="9" id="KW-0479">Metal-binding</keyword>
<dbReference type="GO" id="GO:0006397">
    <property type="term" value="P:mRNA processing"/>
    <property type="evidence" value="ECO:0007669"/>
    <property type="project" value="UniProtKB-UniRule"/>
</dbReference>
<gene>
    <name evidence="9 12" type="primary">rnc</name>
    <name evidence="12" type="ORF">COU09_02455</name>
</gene>
<dbReference type="FunFam" id="1.10.1520.10:FF:000001">
    <property type="entry name" value="Ribonuclease 3"/>
    <property type="match status" value="1"/>
</dbReference>
<dbReference type="GO" id="GO:0005737">
    <property type="term" value="C:cytoplasm"/>
    <property type="evidence" value="ECO:0007669"/>
    <property type="project" value="UniProtKB-SubCell"/>
</dbReference>
<keyword evidence="3 9" id="KW-0698">rRNA processing</keyword>
<evidence type="ECO:0000256" key="3">
    <source>
        <dbReference type="ARBA" id="ARBA00022552"/>
    </source>
</evidence>
<evidence type="ECO:0000256" key="6">
    <source>
        <dbReference type="ARBA" id="ARBA00022759"/>
    </source>
</evidence>
<dbReference type="Pfam" id="PF00035">
    <property type="entry name" value="dsrm"/>
    <property type="match status" value="1"/>
</dbReference>
<keyword evidence="9" id="KW-0963">Cytoplasm</keyword>
<evidence type="ECO:0000256" key="2">
    <source>
        <dbReference type="ARBA" id="ARBA00010183"/>
    </source>
</evidence>
<feature type="domain" description="DRBM" evidence="10">
    <location>
        <begin position="159"/>
        <end position="227"/>
    </location>
</feature>
<comment type="caution">
    <text evidence="12">The sequence shown here is derived from an EMBL/GenBank/DDBJ whole genome shotgun (WGS) entry which is preliminary data.</text>
</comment>
<dbReference type="GO" id="GO:0019843">
    <property type="term" value="F:rRNA binding"/>
    <property type="evidence" value="ECO:0007669"/>
    <property type="project" value="UniProtKB-KW"/>
</dbReference>
<dbReference type="GO" id="GO:0010468">
    <property type="term" value="P:regulation of gene expression"/>
    <property type="evidence" value="ECO:0007669"/>
    <property type="project" value="TreeGrafter"/>
</dbReference>
<reference evidence="13" key="1">
    <citation type="submission" date="2017-09" db="EMBL/GenBank/DDBJ databases">
        <title>Depth-based differentiation of microbial function through sediment-hosted aquifers and enrichment of novel symbionts in the deep terrestrial subsurface.</title>
        <authorList>
            <person name="Probst A.J."/>
            <person name="Ladd B."/>
            <person name="Jarett J.K."/>
            <person name="Geller-Mcgrath D.E."/>
            <person name="Sieber C.M.K."/>
            <person name="Emerson J.B."/>
            <person name="Anantharaman K."/>
            <person name="Thomas B.C."/>
            <person name="Malmstrom R."/>
            <person name="Stieglmeier M."/>
            <person name="Klingl A."/>
            <person name="Woyke T."/>
            <person name="Ryan C.M."/>
            <person name="Banfield J.F."/>
        </authorList>
    </citation>
    <scope>NUCLEOTIDE SEQUENCE [LARGE SCALE GENOMIC DNA]</scope>
</reference>
<comment type="catalytic activity">
    <reaction evidence="1 9">
        <text>Endonucleolytic cleavage to 5'-phosphomonoester.</text>
        <dbReference type="EC" id="3.1.26.3"/>
    </reaction>
</comment>
<dbReference type="AlphaFoldDB" id="A0A2H0UPV1"/>
<dbReference type="EMBL" id="PFBB01000025">
    <property type="protein sequence ID" value="PIR88413.1"/>
    <property type="molecule type" value="Genomic_DNA"/>
</dbReference>
<comment type="subunit">
    <text evidence="9">Homodimer.</text>
</comment>
<dbReference type="SMART" id="SM00535">
    <property type="entry name" value="RIBOc"/>
    <property type="match status" value="1"/>
</dbReference>
<proteinExistence type="inferred from homology"/>
<dbReference type="CDD" id="cd00593">
    <property type="entry name" value="RIBOc"/>
    <property type="match status" value="1"/>
</dbReference>
<dbReference type="PROSITE" id="PS50142">
    <property type="entry name" value="RNASE_3_2"/>
    <property type="match status" value="1"/>
</dbReference>
<dbReference type="PANTHER" id="PTHR11207">
    <property type="entry name" value="RIBONUCLEASE III"/>
    <property type="match status" value="1"/>
</dbReference>
<keyword evidence="7 9" id="KW-0378">Hydrolase</keyword>
<organism evidence="12 13">
    <name type="scientific">Candidatus Harrisonbacteria bacterium CG10_big_fil_rev_8_21_14_0_10_44_23</name>
    <dbReference type="NCBI Taxonomy" id="1974585"/>
    <lineage>
        <taxon>Bacteria</taxon>
        <taxon>Candidatus Harrisoniibacteriota</taxon>
    </lineage>
</organism>
<dbReference type="Proteomes" id="UP000229615">
    <property type="component" value="Unassembled WGS sequence"/>
</dbReference>
<evidence type="ECO:0000256" key="7">
    <source>
        <dbReference type="ARBA" id="ARBA00022801"/>
    </source>
</evidence>
<dbReference type="InterPro" id="IPR014720">
    <property type="entry name" value="dsRBD_dom"/>
</dbReference>
<evidence type="ECO:0000256" key="1">
    <source>
        <dbReference type="ARBA" id="ARBA00000109"/>
    </source>
</evidence>
<dbReference type="NCBIfam" id="TIGR02191">
    <property type="entry name" value="RNaseIII"/>
    <property type="match status" value="1"/>
</dbReference>
<dbReference type="GO" id="GO:0008033">
    <property type="term" value="P:tRNA processing"/>
    <property type="evidence" value="ECO:0007669"/>
    <property type="project" value="UniProtKB-KW"/>
</dbReference>
<dbReference type="InterPro" id="IPR000999">
    <property type="entry name" value="RNase_III_dom"/>
</dbReference>
<keyword evidence="5 9" id="KW-0540">Nuclease</keyword>
<keyword evidence="9" id="KW-0460">Magnesium</keyword>
<dbReference type="EC" id="3.1.26.3" evidence="9"/>
<keyword evidence="8 9" id="KW-0694">RNA-binding</keyword>
<feature type="active site" evidence="9">
    <location>
        <position position="121"/>
    </location>
</feature>
<protein>
    <recommendedName>
        <fullName evidence="9">Ribonuclease 3</fullName>
        <ecNumber evidence="9">3.1.26.3</ecNumber>
    </recommendedName>
    <alternativeName>
        <fullName evidence="9">Ribonuclease III</fullName>
        <shortName evidence="9">RNase III</shortName>
    </alternativeName>
</protein>
<comment type="cofactor">
    <cofactor evidence="9">
        <name>Mg(2+)</name>
        <dbReference type="ChEBI" id="CHEBI:18420"/>
    </cofactor>
</comment>
<keyword evidence="4 9" id="KW-0507">mRNA processing</keyword>
<dbReference type="GO" id="GO:0006364">
    <property type="term" value="P:rRNA processing"/>
    <property type="evidence" value="ECO:0007669"/>
    <property type="project" value="UniProtKB-UniRule"/>
</dbReference>
<name>A0A2H0UPV1_9BACT</name>
<dbReference type="InterPro" id="IPR011907">
    <property type="entry name" value="RNase_III"/>
</dbReference>
<sequence length="227" mass="25149">MKAGDLEKQIGYKFKKKVYLEEATTHRSFLNENPRSKDKHNERLEFLGDAVLELAVTEELFNRFPTKPEGDLTAIRAALVNTVSLAEVGRELELDSYLRMSKGEAKDTGKAREAILANGVEALIGGVYLDGGFEKAKKLVNKLVLVKLDNVIATKSYIDAKSSLQEKVQAKFKITPNYRVITESGPDHQKDFVVGVYFADKLAAEGSGPSKHDAEVEAAEKALKEFE</sequence>
<feature type="binding site" evidence="9">
    <location>
        <position position="45"/>
    </location>
    <ligand>
        <name>Mg(2+)</name>
        <dbReference type="ChEBI" id="CHEBI:18420"/>
    </ligand>
</feature>
<dbReference type="GO" id="GO:0046872">
    <property type="term" value="F:metal ion binding"/>
    <property type="evidence" value="ECO:0007669"/>
    <property type="project" value="UniProtKB-KW"/>
</dbReference>
<feature type="domain" description="RNase III" evidence="11">
    <location>
        <begin position="3"/>
        <end position="132"/>
    </location>
</feature>
<dbReference type="PROSITE" id="PS00517">
    <property type="entry name" value="RNASE_3_1"/>
    <property type="match status" value="1"/>
</dbReference>
<feature type="binding site" evidence="9">
    <location>
        <position position="121"/>
    </location>
    <ligand>
        <name>Mg(2+)</name>
        <dbReference type="ChEBI" id="CHEBI:18420"/>
    </ligand>
</feature>
<dbReference type="Gene3D" id="1.10.1520.10">
    <property type="entry name" value="Ribonuclease III domain"/>
    <property type="match status" value="1"/>
</dbReference>
<evidence type="ECO:0000313" key="13">
    <source>
        <dbReference type="Proteomes" id="UP000229615"/>
    </source>
</evidence>
<dbReference type="Gene3D" id="3.30.160.20">
    <property type="match status" value="1"/>
</dbReference>
<evidence type="ECO:0000256" key="9">
    <source>
        <dbReference type="HAMAP-Rule" id="MF_00104"/>
    </source>
</evidence>
<keyword evidence="6 9" id="KW-0255">Endonuclease</keyword>
<evidence type="ECO:0000259" key="11">
    <source>
        <dbReference type="PROSITE" id="PS50142"/>
    </source>
</evidence>
<feature type="binding site" evidence="9">
    <location>
        <position position="118"/>
    </location>
    <ligand>
        <name>Mg(2+)</name>
        <dbReference type="ChEBI" id="CHEBI:18420"/>
    </ligand>
</feature>
<dbReference type="HAMAP" id="MF_00104">
    <property type="entry name" value="RNase_III"/>
    <property type="match status" value="1"/>
</dbReference>
<dbReference type="PANTHER" id="PTHR11207:SF0">
    <property type="entry name" value="RIBONUCLEASE 3"/>
    <property type="match status" value="1"/>
</dbReference>
<evidence type="ECO:0000256" key="8">
    <source>
        <dbReference type="ARBA" id="ARBA00022884"/>
    </source>
</evidence>
<keyword evidence="9" id="KW-0819">tRNA processing</keyword>
<accession>A0A2H0UPV1</accession>
<dbReference type="SMART" id="SM00358">
    <property type="entry name" value="DSRM"/>
    <property type="match status" value="1"/>
</dbReference>
<evidence type="ECO:0000256" key="5">
    <source>
        <dbReference type="ARBA" id="ARBA00022722"/>
    </source>
</evidence>
<dbReference type="CDD" id="cd10845">
    <property type="entry name" value="DSRM_RNAse_III_family"/>
    <property type="match status" value="1"/>
</dbReference>